<dbReference type="SUPFAM" id="SSF82171">
    <property type="entry name" value="DPP6 N-terminal domain-like"/>
    <property type="match status" value="1"/>
</dbReference>
<dbReference type="PANTHER" id="PTHR36842">
    <property type="entry name" value="PROTEIN TOLB HOMOLOG"/>
    <property type="match status" value="1"/>
</dbReference>
<accession>A0ABT9MYL9</accession>
<dbReference type="InterPro" id="IPR011659">
    <property type="entry name" value="WD40"/>
</dbReference>
<evidence type="ECO:0000313" key="5">
    <source>
        <dbReference type="Proteomes" id="UP001240984"/>
    </source>
</evidence>
<evidence type="ECO:0000256" key="1">
    <source>
        <dbReference type="ARBA" id="ARBA00009820"/>
    </source>
</evidence>
<feature type="compositionally biased region" description="Polar residues" evidence="2">
    <location>
        <begin position="330"/>
        <end position="345"/>
    </location>
</feature>
<sequence>MMCSTVSRRRTIAARACGRIGLTAALSFVALAALPAIAHARTALPATTGAQATAGAPATIATHAEAAAAHELVFVRDGNVLLLGGGAEKPLTTGGGAARPRWSPDGKRIAYLLKNRLWVMNADGTGRRDLGAHASGGADWSPDGKWLAFAAPGCTGGPVVYRVATSGEAKPEVLFPAECKGQPLPTEKPEPARGGTLSERIAVDDTVSWAPDGKRIAFRGGMCESIYDACLTIGTVAGAGERAVATFGGGGQQSGSASVPSWRPDGARLTWTAGGSTKLTVIEYDPATGGKRTLGKPGDRELSYRTARTAYLTGERDGRSWIFQLDPAGSTRTALRQGSQPDPRP</sequence>
<protein>
    <submittedName>
        <fullName evidence="4">Tol biopolymer transport system component</fullName>
    </submittedName>
</protein>
<dbReference type="PANTHER" id="PTHR36842:SF1">
    <property type="entry name" value="PROTEIN TOLB"/>
    <property type="match status" value="1"/>
</dbReference>
<gene>
    <name evidence="4" type="ORF">J2S43_005025</name>
</gene>
<keyword evidence="3" id="KW-0732">Signal</keyword>
<name>A0ABT9MYL9_9ACTN</name>
<dbReference type="EMBL" id="JAUSRA010000001">
    <property type="protein sequence ID" value="MDP9796513.1"/>
    <property type="molecule type" value="Genomic_DNA"/>
</dbReference>
<evidence type="ECO:0000313" key="4">
    <source>
        <dbReference type="EMBL" id="MDP9796513.1"/>
    </source>
</evidence>
<comment type="similarity">
    <text evidence="1">Belongs to the TolB family.</text>
</comment>
<dbReference type="Pfam" id="PF07676">
    <property type="entry name" value="PD40"/>
    <property type="match status" value="3"/>
</dbReference>
<evidence type="ECO:0000256" key="3">
    <source>
        <dbReference type="SAM" id="SignalP"/>
    </source>
</evidence>
<organism evidence="4 5">
    <name type="scientific">Catenuloplanes nepalensis</name>
    <dbReference type="NCBI Taxonomy" id="587533"/>
    <lineage>
        <taxon>Bacteria</taxon>
        <taxon>Bacillati</taxon>
        <taxon>Actinomycetota</taxon>
        <taxon>Actinomycetes</taxon>
        <taxon>Micromonosporales</taxon>
        <taxon>Micromonosporaceae</taxon>
        <taxon>Catenuloplanes</taxon>
    </lineage>
</organism>
<dbReference type="Proteomes" id="UP001240984">
    <property type="component" value="Unassembled WGS sequence"/>
</dbReference>
<keyword evidence="5" id="KW-1185">Reference proteome</keyword>
<evidence type="ECO:0000256" key="2">
    <source>
        <dbReference type="SAM" id="MobiDB-lite"/>
    </source>
</evidence>
<feature type="region of interest" description="Disordered" evidence="2">
    <location>
        <begin position="323"/>
        <end position="345"/>
    </location>
</feature>
<feature type="signal peptide" evidence="3">
    <location>
        <begin position="1"/>
        <end position="32"/>
    </location>
</feature>
<comment type="caution">
    <text evidence="4">The sequence shown here is derived from an EMBL/GenBank/DDBJ whole genome shotgun (WGS) entry which is preliminary data.</text>
</comment>
<reference evidence="4 5" key="1">
    <citation type="submission" date="2023-07" db="EMBL/GenBank/DDBJ databases">
        <title>Sequencing the genomes of 1000 actinobacteria strains.</title>
        <authorList>
            <person name="Klenk H.-P."/>
        </authorList>
    </citation>
    <scope>NUCLEOTIDE SEQUENCE [LARGE SCALE GENOMIC DNA]</scope>
    <source>
        <strain evidence="4 5">DSM 44710</strain>
    </source>
</reference>
<proteinExistence type="inferred from homology"/>
<feature type="chain" id="PRO_5047453681" evidence="3">
    <location>
        <begin position="33"/>
        <end position="345"/>
    </location>
</feature>
<dbReference type="Gene3D" id="2.120.10.30">
    <property type="entry name" value="TolB, C-terminal domain"/>
    <property type="match status" value="2"/>
</dbReference>
<dbReference type="InterPro" id="IPR011042">
    <property type="entry name" value="6-blade_b-propeller_TolB-like"/>
</dbReference>